<protein>
    <recommendedName>
        <fullName evidence="1">peptidyl-tRNA hydrolase</fullName>
        <ecNumber evidence="1">3.1.1.29</ecNumber>
    </recommendedName>
</protein>
<dbReference type="PANTHER" id="PTHR46194">
    <property type="entry name" value="PEPTIDYL-TRNA HYDROLASE PTRHD1-RELATED"/>
    <property type="match status" value="1"/>
</dbReference>
<dbReference type="PROSITE" id="PS51257">
    <property type="entry name" value="PROKAR_LIPOPROTEIN"/>
    <property type="match status" value="1"/>
</dbReference>
<dbReference type="KEGG" id="epa:110242248"/>
<evidence type="ECO:0000256" key="2">
    <source>
        <dbReference type="ARBA" id="ARBA00022801"/>
    </source>
</evidence>
<dbReference type="PANTHER" id="PTHR46194:SF1">
    <property type="entry name" value="PEPTIDYL-TRNA HYDROLASE PTRHD1-RELATED"/>
    <property type="match status" value="1"/>
</dbReference>
<keyword evidence="5" id="KW-1185">Reference proteome</keyword>
<dbReference type="GeneID" id="110242248"/>
<proteinExistence type="predicted"/>
<dbReference type="CDD" id="cd02429">
    <property type="entry name" value="PTH2_like"/>
    <property type="match status" value="1"/>
</dbReference>
<dbReference type="OMA" id="AIIAQCC"/>
<dbReference type="Proteomes" id="UP000887567">
    <property type="component" value="Unplaced"/>
</dbReference>
<dbReference type="Gene3D" id="3.40.1490.10">
    <property type="entry name" value="Bit1"/>
    <property type="match status" value="1"/>
</dbReference>
<evidence type="ECO:0000313" key="4">
    <source>
        <dbReference type="EnsemblMetazoa" id="XP_020903861.1"/>
    </source>
</evidence>
<dbReference type="Pfam" id="PF01981">
    <property type="entry name" value="PTH2"/>
    <property type="match status" value="1"/>
</dbReference>
<reference evidence="4" key="1">
    <citation type="submission" date="2022-11" db="UniProtKB">
        <authorList>
            <consortium name="EnsemblMetazoa"/>
        </authorList>
    </citation>
    <scope>IDENTIFICATION</scope>
</reference>
<dbReference type="EC" id="3.1.1.29" evidence="1"/>
<dbReference type="EnsemblMetazoa" id="XM_021048202.2">
    <property type="protein sequence ID" value="XP_020903861.1"/>
    <property type="gene ID" value="LOC110242248"/>
</dbReference>
<keyword evidence="2" id="KW-0378">Hydrolase</keyword>
<dbReference type="SUPFAM" id="SSF102462">
    <property type="entry name" value="Peptidyl-tRNA hydrolase II"/>
    <property type="match status" value="1"/>
</dbReference>
<dbReference type="RefSeq" id="XP_020903861.1">
    <property type="nucleotide sequence ID" value="XM_021048202.2"/>
</dbReference>
<evidence type="ECO:0000313" key="5">
    <source>
        <dbReference type="Proteomes" id="UP000887567"/>
    </source>
</evidence>
<sequence>MSGSNKLVQYVVVRGDLTKVLQWPTGALIAQACHACTAVTWQYKDDVNTKDYTKDIDNMHKVVLEAKDEEQLKSISNALTQDKVDHKLWIEQPENYPTCLVTKPYAKEQIQKYFKKLKLFK</sequence>
<evidence type="ECO:0000256" key="1">
    <source>
        <dbReference type="ARBA" id="ARBA00013260"/>
    </source>
</evidence>
<accession>A0A913XFB4</accession>
<dbReference type="AlphaFoldDB" id="A0A913XFB4"/>
<name>A0A913XFB4_EXADI</name>
<dbReference type="InterPro" id="IPR002833">
    <property type="entry name" value="PTH2"/>
</dbReference>
<dbReference type="OrthoDB" id="201213at2759"/>
<dbReference type="InterPro" id="IPR023476">
    <property type="entry name" value="Pep_tRNA_hydro_II_dom_sf"/>
</dbReference>
<dbReference type="GO" id="GO:0004045">
    <property type="term" value="F:peptidyl-tRNA hydrolase activity"/>
    <property type="evidence" value="ECO:0007669"/>
    <property type="project" value="UniProtKB-EC"/>
</dbReference>
<organism evidence="4 5">
    <name type="scientific">Exaiptasia diaphana</name>
    <name type="common">Tropical sea anemone</name>
    <name type="synonym">Aiptasia pulchella</name>
    <dbReference type="NCBI Taxonomy" id="2652724"/>
    <lineage>
        <taxon>Eukaryota</taxon>
        <taxon>Metazoa</taxon>
        <taxon>Cnidaria</taxon>
        <taxon>Anthozoa</taxon>
        <taxon>Hexacorallia</taxon>
        <taxon>Actiniaria</taxon>
        <taxon>Aiptasiidae</taxon>
        <taxon>Exaiptasia</taxon>
    </lineage>
</organism>
<dbReference type="InterPro" id="IPR042237">
    <property type="entry name" value="PTRHD1"/>
</dbReference>
<evidence type="ECO:0000256" key="3">
    <source>
        <dbReference type="ARBA" id="ARBA00048707"/>
    </source>
</evidence>
<comment type="catalytic activity">
    <reaction evidence="3">
        <text>an N-acyl-L-alpha-aminoacyl-tRNA + H2O = an N-acyl-L-amino acid + a tRNA + H(+)</text>
        <dbReference type="Rhea" id="RHEA:54448"/>
        <dbReference type="Rhea" id="RHEA-COMP:10123"/>
        <dbReference type="Rhea" id="RHEA-COMP:13883"/>
        <dbReference type="ChEBI" id="CHEBI:15377"/>
        <dbReference type="ChEBI" id="CHEBI:15378"/>
        <dbReference type="ChEBI" id="CHEBI:59874"/>
        <dbReference type="ChEBI" id="CHEBI:78442"/>
        <dbReference type="ChEBI" id="CHEBI:138191"/>
        <dbReference type="EC" id="3.1.1.29"/>
    </reaction>
</comment>